<dbReference type="Gene3D" id="3.90.180.10">
    <property type="entry name" value="Medium-chain alcohol dehydrogenases, catalytic domain"/>
    <property type="match status" value="1"/>
</dbReference>
<dbReference type="Pfam" id="PF08240">
    <property type="entry name" value="ADH_N"/>
    <property type="match status" value="1"/>
</dbReference>
<name>A0A8D3X4Y7_PRIMW</name>
<proteinExistence type="predicted"/>
<reference evidence="8 9" key="1">
    <citation type="journal article" date="2011" name="J. Bacteriol.">
        <title>Complete genome sequence of the industrial strain Bacillus megaterium WSH-002.</title>
        <authorList>
            <person name="Liu L."/>
            <person name="Li Y."/>
            <person name="Zhang J."/>
            <person name="Zou W."/>
            <person name="Zhou Z."/>
            <person name="Liu J."/>
            <person name="Li X."/>
            <person name="Wang L."/>
            <person name="Chen J."/>
        </authorList>
    </citation>
    <scope>NUCLEOTIDE SEQUENCE [LARGE SCALE GENOMIC DNA]</scope>
    <source>
        <strain evidence="8 9">WSH-002</strain>
    </source>
</reference>
<sequence>MMKALLLEGKGKVSEMKVGNIQKPHPAKGEILVKIKATALNPVDYKTGNGGNPSWTYPHVLGLDSAGVVEKVGEEVTTVKVGDRVVYHSDLSKKGGFAQYGVTTAHTVSLIPKGVSFEDAAAIPCAGYTAYQALFHKMNASKGQTILIHAGAGGVGGFAIQLAKNAGLTVLTTASSANHEFVKSLGADYAIDYRKEDFVKKVLELTDGLGVDLVLDTVGRDNADESVKALAFNGQIAFIAGPPNVNDAISFAHPLSFHQVALGSVHQSNNVKEQRKLAEMGNSMLSLLQENKLNALVEKVISLDEVPAALDELATRRVKGKIVAVIDK</sequence>
<dbReference type="SMART" id="SM00829">
    <property type="entry name" value="PKS_ER"/>
    <property type="match status" value="1"/>
</dbReference>
<keyword evidence="4" id="KW-0521">NADP</keyword>
<keyword evidence="6" id="KW-0007">Acetylation</keyword>
<evidence type="ECO:0000256" key="4">
    <source>
        <dbReference type="ARBA" id="ARBA00022857"/>
    </source>
</evidence>
<dbReference type="SUPFAM" id="SSF51735">
    <property type="entry name" value="NAD(P)-binding Rossmann-fold domains"/>
    <property type="match status" value="1"/>
</dbReference>
<evidence type="ECO:0000256" key="6">
    <source>
        <dbReference type="ARBA" id="ARBA00022990"/>
    </source>
</evidence>
<organism evidence="8 9">
    <name type="scientific">Priestia megaterium (strain WSH-002)</name>
    <name type="common">Bacillus megaterium</name>
    <dbReference type="NCBI Taxonomy" id="1006007"/>
    <lineage>
        <taxon>Bacteria</taxon>
        <taxon>Bacillati</taxon>
        <taxon>Bacillota</taxon>
        <taxon>Bacilli</taxon>
        <taxon>Bacillales</taxon>
        <taxon>Bacillaceae</taxon>
        <taxon>Priestia</taxon>
    </lineage>
</organism>
<evidence type="ECO:0000313" key="9">
    <source>
        <dbReference type="Proteomes" id="UP000001283"/>
    </source>
</evidence>
<gene>
    <name evidence="8" type="ORF">BMWSH_4338</name>
</gene>
<dbReference type="InterPro" id="IPR002364">
    <property type="entry name" value="Quin_OxRdtase/zeta-crystal_CS"/>
</dbReference>
<feature type="domain" description="Enoyl reductase (ER)" evidence="7">
    <location>
        <begin position="11"/>
        <end position="324"/>
    </location>
</feature>
<keyword evidence="5" id="KW-0694">RNA-binding</keyword>
<dbReference type="GO" id="GO:0005737">
    <property type="term" value="C:cytoplasm"/>
    <property type="evidence" value="ECO:0007669"/>
    <property type="project" value="UniProtKB-SubCell"/>
</dbReference>
<evidence type="ECO:0000256" key="2">
    <source>
        <dbReference type="ARBA" id="ARBA00011881"/>
    </source>
</evidence>
<dbReference type="CDD" id="cd08271">
    <property type="entry name" value="MDR5"/>
    <property type="match status" value="1"/>
</dbReference>
<evidence type="ECO:0000313" key="8">
    <source>
        <dbReference type="EMBL" id="AEN91217.1"/>
    </source>
</evidence>
<dbReference type="InterPro" id="IPR051603">
    <property type="entry name" value="Zinc-ADH_QOR/CCCR"/>
</dbReference>
<dbReference type="InterPro" id="IPR036291">
    <property type="entry name" value="NAD(P)-bd_dom_sf"/>
</dbReference>
<dbReference type="InterPro" id="IPR013154">
    <property type="entry name" value="ADH-like_N"/>
</dbReference>
<protein>
    <submittedName>
        <fullName evidence="8">Alcohol dehydrogenase zinc-binding domain protein</fullName>
    </submittedName>
</protein>
<evidence type="ECO:0000256" key="1">
    <source>
        <dbReference type="ARBA" id="ARBA00004496"/>
    </source>
</evidence>
<evidence type="ECO:0000256" key="5">
    <source>
        <dbReference type="ARBA" id="ARBA00022884"/>
    </source>
</evidence>
<dbReference type="GO" id="GO:0008270">
    <property type="term" value="F:zinc ion binding"/>
    <property type="evidence" value="ECO:0007669"/>
    <property type="project" value="InterPro"/>
</dbReference>
<dbReference type="SUPFAM" id="SSF50129">
    <property type="entry name" value="GroES-like"/>
    <property type="match status" value="1"/>
</dbReference>
<dbReference type="GO" id="GO:0003723">
    <property type="term" value="F:RNA binding"/>
    <property type="evidence" value="ECO:0007669"/>
    <property type="project" value="UniProtKB-KW"/>
</dbReference>
<dbReference type="InterPro" id="IPR020843">
    <property type="entry name" value="ER"/>
</dbReference>
<accession>A0A8D3X4Y7</accession>
<dbReference type="InterPro" id="IPR013149">
    <property type="entry name" value="ADH-like_C"/>
</dbReference>
<dbReference type="AlphaFoldDB" id="A0A8D3X4Y7"/>
<dbReference type="PROSITE" id="PS01162">
    <property type="entry name" value="QOR_ZETA_CRYSTAL"/>
    <property type="match status" value="1"/>
</dbReference>
<dbReference type="Pfam" id="PF00107">
    <property type="entry name" value="ADH_zinc_N"/>
    <property type="match status" value="1"/>
</dbReference>
<dbReference type="KEGG" id="bmh:BMWSH_4338"/>
<comment type="subunit">
    <text evidence="2">Homotetramer.</text>
</comment>
<dbReference type="PANTHER" id="PTHR44154:SF1">
    <property type="entry name" value="QUINONE OXIDOREDUCTASE"/>
    <property type="match status" value="1"/>
</dbReference>
<keyword evidence="3" id="KW-0963">Cytoplasm</keyword>
<dbReference type="EMBL" id="CP003017">
    <property type="protein sequence ID" value="AEN91217.1"/>
    <property type="molecule type" value="Genomic_DNA"/>
</dbReference>
<dbReference type="InterPro" id="IPR011032">
    <property type="entry name" value="GroES-like_sf"/>
</dbReference>
<comment type="subcellular location">
    <subcellularLocation>
        <location evidence="1">Cytoplasm</location>
    </subcellularLocation>
</comment>
<dbReference type="Gene3D" id="3.40.50.720">
    <property type="entry name" value="NAD(P)-binding Rossmann-like Domain"/>
    <property type="match status" value="1"/>
</dbReference>
<evidence type="ECO:0000259" key="7">
    <source>
        <dbReference type="SMART" id="SM00829"/>
    </source>
</evidence>
<dbReference type="GO" id="GO:0016491">
    <property type="term" value="F:oxidoreductase activity"/>
    <property type="evidence" value="ECO:0007669"/>
    <property type="project" value="InterPro"/>
</dbReference>
<dbReference type="Proteomes" id="UP000001283">
    <property type="component" value="Chromosome"/>
</dbReference>
<evidence type="ECO:0000256" key="3">
    <source>
        <dbReference type="ARBA" id="ARBA00022490"/>
    </source>
</evidence>
<dbReference type="PANTHER" id="PTHR44154">
    <property type="entry name" value="QUINONE OXIDOREDUCTASE"/>
    <property type="match status" value="1"/>
</dbReference>